<proteinExistence type="predicted"/>
<evidence type="ECO:0000313" key="1">
    <source>
        <dbReference type="EMBL" id="KRX86014.1"/>
    </source>
</evidence>
<dbReference type="Proteomes" id="UP000054815">
    <property type="component" value="Unassembled WGS sequence"/>
</dbReference>
<name>A0A0V0XDU5_TRIPS</name>
<organism evidence="1 2">
    <name type="scientific">Trichinella pseudospiralis</name>
    <name type="common">Parasitic roundworm</name>
    <dbReference type="NCBI Taxonomy" id="6337"/>
    <lineage>
        <taxon>Eukaryota</taxon>
        <taxon>Metazoa</taxon>
        <taxon>Ecdysozoa</taxon>
        <taxon>Nematoda</taxon>
        <taxon>Enoplea</taxon>
        <taxon>Dorylaimia</taxon>
        <taxon>Trichinellida</taxon>
        <taxon>Trichinellidae</taxon>
        <taxon>Trichinella</taxon>
    </lineage>
</organism>
<sequence length="142" mass="15451">LSGSPELDNSYTNPLRFDDFERAYSPSLLIVDSTLTHQRAYSFFREQSAHVYSHDFGPRPRFTVSGNFLRLSDSSLFPPRITILGGGQFLTALTSVAIPCRDSTVSGTNPFGFARSAILLSSAAPPALCGSLPVPKFHLKGK</sequence>
<evidence type="ECO:0000313" key="2">
    <source>
        <dbReference type="Proteomes" id="UP000054815"/>
    </source>
</evidence>
<gene>
    <name evidence="1" type="ORF">T4E_612</name>
</gene>
<dbReference type="AlphaFoldDB" id="A0A0V0XDU5"/>
<dbReference type="EMBL" id="JYDU01000535">
    <property type="protein sequence ID" value="KRX86014.1"/>
    <property type="molecule type" value="Genomic_DNA"/>
</dbReference>
<reference evidence="1 2" key="1">
    <citation type="submission" date="2015-01" db="EMBL/GenBank/DDBJ databases">
        <title>Evolution of Trichinella species and genotypes.</title>
        <authorList>
            <person name="Korhonen P.K."/>
            <person name="Edoardo P."/>
            <person name="Giuseppe L.R."/>
            <person name="Gasser R.B."/>
        </authorList>
    </citation>
    <scope>NUCLEOTIDE SEQUENCE [LARGE SCALE GENOMIC DNA]</scope>
    <source>
        <strain evidence="1">ISS141</strain>
    </source>
</reference>
<feature type="non-terminal residue" evidence="1">
    <location>
        <position position="1"/>
    </location>
</feature>
<comment type="caution">
    <text evidence="1">The sequence shown here is derived from an EMBL/GenBank/DDBJ whole genome shotgun (WGS) entry which is preliminary data.</text>
</comment>
<accession>A0A0V0XDU5</accession>
<protein>
    <submittedName>
        <fullName evidence="1">Uncharacterized protein</fullName>
    </submittedName>
</protein>